<dbReference type="VEuPathDB" id="FungiDB:M_BR32_EuGene_00034431"/>
<reference evidence="1 2" key="1">
    <citation type="journal article" date="2019" name="Mol. Biol. Evol.">
        <title>Blast fungal genomes show frequent chromosomal changes, gene gains and losses, and effector gene turnover.</title>
        <authorList>
            <person name="Gomez Luciano L.B."/>
            <person name="Jason Tsai I."/>
            <person name="Chuma I."/>
            <person name="Tosa Y."/>
            <person name="Chen Y.H."/>
            <person name="Li J.Y."/>
            <person name="Li M.Y."/>
            <person name="Jade Lu M.Y."/>
            <person name="Nakayashiki H."/>
            <person name="Li W.H."/>
        </authorList>
    </citation>
    <scope>NUCLEOTIDE SEQUENCE [LARGE SCALE GENOMIC DNA]</scope>
    <source>
        <strain evidence="1">MZ5-1-6</strain>
    </source>
</reference>
<accession>A0A4P7NFE4</accession>
<proteinExistence type="predicted"/>
<name>A0A4P7NFE4_PYROR</name>
<evidence type="ECO:0000313" key="1">
    <source>
        <dbReference type="EMBL" id="QBZ60592.1"/>
    </source>
</evidence>
<dbReference type="Proteomes" id="UP000294847">
    <property type="component" value="Chromosome 4"/>
</dbReference>
<organism evidence="1 2">
    <name type="scientific">Pyricularia oryzae</name>
    <name type="common">Rice blast fungus</name>
    <name type="synonym">Magnaporthe oryzae</name>
    <dbReference type="NCBI Taxonomy" id="318829"/>
    <lineage>
        <taxon>Eukaryota</taxon>
        <taxon>Fungi</taxon>
        <taxon>Dikarya</taxon>
        <taxon>Ascomycota</taxon>
        <taxon>Pezizomycotina</taxon>
        <taxon>Sordariomycetes</taxon>
        <taxon>Sordariomycetidae</taxon>
        <taxon>Magnaporthales</taxon>
        <taxon>Pyriculariaceae</taxon>
        <taxon>Pyricularia</taxon>
    </lineage>
</organism>
<gene>
    <name evidence="1" type="ORF">PoMZ_07534</name>
</gene>
<protein>
    <submittedName>
        <fullName evidence="1">Uncharacterized protein</fullName>
    </submittedName>
</protein>
<sequence length="77" mass="8577">MLTWYNKHVVGESVARMPWVDFRIPPVRKPVTEELETRPGQAARLKENTTNWQIAVLASPMLGAALRSAKAVLCCAT</sequence>
<evidence type="ECO:0000313" key="2">
    <source>
        <dbReference type="Proteomes" id="UP000294847"/>
    </source>
</evidence>
<dbReference type="AlphaFoldDB" id="A0A4P7NFE4"/>
<dbReference type="EMBL" id="CP034207">
    <property type="protein sequence ID" value="QBZ60592.1"/>
    <property type="molecule type" value="Genomic_DNA"/>
</dbReference>